<dbReference type="SFLD" id="SFLDS00029">
    <property type="entry name" value="Radical_SAM"/>
    <property type="match status" value="1"/>
</dbReference>
<dbReference type="EMBL" id="AMCI01007758">
    <property type="protein sequence ID" value="EJW92099.1"/>
    <property type="molecule type" value="Genomic_DNA"/>
</dbReference>
<reference evidence="1" key="1">
    <citation type="journal article" date="2012" name="PLoS ONE">
        <title>Gene sets for utilization of primary and secondary nutrition supplies in the distal gut of endangered iberian lynx.</title>
        <authorList>
            <person name="Alcaide M."/>
            <person name="Messina E."/>
            <person name="Richter M."/>
            <person name="Bargiela R."/>
            <person name="Peplies J."/>
            <person name="Huws S.A."/>
            <person name="Newbold C.J."/>
            <person name="Golyshin P.N."/>
            <person name="Simon M.A."/>
            <person name="Lopez G."/>
            <person name="Yakimov M.M."/>
            <person name="Ferrer M."/>
        </authorList>
    </citation>
    <scope>NUCLEOTIDE SEQUENCE</scope>
</reference>
<dbReference type="InterPro" id="IPR007197">
    <property type="entry name" value="rSAM"/>
</dbReference>
<dbReference type="GO" id="GO:0051536">
    <property type="term" value="F:iron-sulfur cluster binding"/>
    <property type="evidence" value="ECO:0007669"/>
    <property type="project" value="InterPro"/>
</dbReference>
<gene>
    <name evidence="1" type="ORF">EVA_19795</name>
</gene>
<dbReference type="AlphaFoldDB" id="J9FXN4"/>
<comment type="caution">
    <text evidence="1">The sequence shown here is derived from an EMBL/GenBank/DDBJ whole genome shotgun (WGS) entry which is preliminary data.</text>
</comment>
<dbReference type="InterPro" id="IPR058240">
    <property type="entry name" value="rSAM_sf"/>
</dbReference>
<dbReference type="SUPFAM" id="SSF102114">
    <property type="entry name" value="Radical SAM enzymes"/>
    <property type="match status" value="1"/>
</dbReference>
<dbReference type="GO" id="GO:0003824">
    <property type="term" value="F:catalytic activity"/>
    <property type="evidence" value="ECO:0007669"/>
    <property type="project" value="InterPro"/>
</dbReference>
<accession>J9FXN4</accession>
<proteinExistence type="predicted"/>
<protein>
    <submittedName>
        <fullName evidence="1">Protein containing Radical SAM domain protein</fullName>
    </submittedName>
</protein>
<name>J9FXN4_9ZZZZ</name>
<sequence length="310" mass="36498">MDRIGLIPVDSRYPNLALMKISAYHKAKGDIVEWYSPFEQYAIVYKAKVFSFTPDCEYYITNSQQIVCGGTGYDIENKLPKEIDMLQPDYSLYTNIDKRTAYGFLTRGCPNKCKWCVVPKKEGNIRPYMDIEEIAIDGRNKVILMDNNILASDYGLQQIEKIIRNGIHVDFNQALDARLVTKEVAQMLAKVKWLNYIKFGCDTPGQIQECDRAVDLIINAGYSKEFFFYCILLDDIDEAFKRVSHWRDKGHRFNPYCQPFRDINKKHQEIPLWQKDMARWVNMKSIFRKISFEEYEARKGFKCKEHFKYK</sequence>
<organism evidence="1">
    <name type="scientific">gut metagenome</name>
    <dbReference type="NCBI Taxonomy" id="749906"/>
    <lineage>
        <taxon>unclassified sequences</taxon>
        <taxon>metagenomes</taxon>
        <taxon>organismal metagenomes</taxon>
    </lineage>
</organism>
<evidence type="ECO:0000313" key="1">
    <source>
        <dbReference type="EMBL" id="EJW92099.1"/>
    </source>
</evidence>